<dbReference type="EMBL" id="KQ418924">
    <property type="protein sequence ID" value="KOF85306.1"/>
    <property type="molecule type" value="Genomic_DNA"/>
</dbReference>
<reference evidence="1" key="1">
    <citation type="submission" date="2015-07" db="EMBL/GenBank/DDBJ databases">
        <title>MeaNS - Measles Nucleotide Surveillance Program.</title>
        <authorList>
            <person name="Tran T."/>
            <person name="Druce J."/>
        </authorList>
    </citation>
    <scope>NUCLEOTIDE SEQUENCE</scope>
    <source>
        <strain evidence="1">UCB-OBI-ISO-001</strain>
        <tissue evidence="1">Gonad</tissue>
    </source>
</reference>
<name>A0A0L8H7P6_OCTBM</name>
<accession>A0A0L8H7P6</accession>
<evidence type="ECO:0000313" key="1">
    <source>
        <dbReference type="EMBL" id="KOF85306.1"/>
    </source>
</evidence>
<protein>
    <submittedName>
        <fullName evidence="1">Uncharacterized protein</fullName>
    </submittedName>
</protein>
<organism evidence="1">
    <name type="scientific">Octopus bimaculoides</name>
    <name type="common">California two-spotted octopus</name>
    <dbReference type="NCBI Taxonomy" id="37653"/>
    <lineage>
        <taxon>Eukaryota</taxon>
        <taxon>Metazoa</taxon>
        <taxon>Spiralia</taxon>
        <taxon>Lophotrochozoa</taxon>
        <taxon>Mollusca</taxon>
        <taxon>Cephalopoda</taxon>
        <taxon>Coleoidea</taxon>
        <taxon>Octopodiformes</taxon>
        <taxon>Octopoda</taxon>
        <taxon>Incirrata</taxon>
        <taxon>Octopodidae</taxon>
        <taxon>Octopus</taxon>
    </lineage>
</organism>
<dbReference type="AlphaFoldDB" id="A0A0L8H7P6"/>
<proteinExistence type="predicted"/>
<sequence>MQKQTLTNAPQFQKWQVGRENAISVAVCTASMFCVQAINSEHYVDQPLQQH</sequence>
<gene>
    <name evidence="1" type="ORF">OCBIM_22020558mg</name>
</gene>